<dbReference type="CDD" id="cd14664">
    <property type="entry name" value="STK_BAK1_like"/>
    <property type="match status" value="1"/>
</dbReference>
<dbReference type="PANTHER" id="PTHR48053:SF131">
    <property type="entry name" value="LEUCINE-RICH REPEAT RECEPTOR-LIKE SERINE_THREONINE-PROTEIN KINASE BAM2"/>
    <property type="match status" value="1"/>
</dbReference>
<organism evidence="19 20">
    <name type="scientific">Ceratodon purpureus</name>
    <name type="common">Fire moss</name>
    <name type="synonym">Dicranum purpureum</name>
    <dbReference type="NCBI Taxonomy" id="3225"/>
    <lineage>
        <taxon>Eukaryota</taxon>
        <taxon>Viridiplantae</taxon>
        <taxon>Streptophyta</taxon>
        <taxon>Embryophyta</taxon>
        <taxon>Bryophyta</taxon>
        <taxon>Bryophytina</taxon>
        <taxon>Bryopsida</taxon>
        <taxon>Dicranidae</taxon>
        <taxon>Pseudoditrichales</taxon>
        <taxon>Ditrichaceae</taxon>
        <taxon>Ceratodon</taxon>
    </lineage>
</organism>
<keyword evidence="8" id="KW-0732">Signal</keyword>
<dbReference type="OrthoDB" id="676979at2759"/>
<evidence type="ECO:0000313" key="19">
    <source>
        <dbReference type="EMBL" id="KAG0579480.1"/>
    </source>
</evidence>
<keyword evidence="15 17" id="KW-0472">Membrane</keyword>
<accession>A0A8T0I725</accession>
<dbReference type="Pfam" id="PF00560">
    <property type="entry name" value="LRR_1"/>
    <property type="match status" value="6"/>
</dbReference>
<keyword evidence="5" id="KW-0433">Leucine-rich repeat</keyword>
<dbReference type="InterPro" id="IPR051716">
    <property type="entry name" value="Plant_RL_S/T_kinase"/>
</dbReference>
<keyword evidence="7 17" id="KW-0812">Transmembrane</keyword>
<evidence type="ECO:0000256" key="3">
    <source>
        <dbReference type="ARBA" id="ARBA00012513"/>
    </source>
</evidence>
<evidence type="ECO:0000256" key="5">
    <source>
        <dbReference type="ARBA" id="ARBA00022614"/>
    </source>
</evidence>
<dbReference type="InterPro" id="IPR000719">
    <property type="entry name" value="Prot_kinase_dom"/>
</dbReference>
<comment type="subcellular location">
    <subcellularLocation>
        <location evidence="1">Membrane</location>
        <topology evidence="1">Single-pass membrane protein</topology>
    </subcellularLocation>
</comment>
<dbReference type="GO" id="GO:0030154">
    <property type="term" value="P:cell differentiation"/>
    <property type="evidence" value="ECO:0007669"/>
    <property type="project" value="UniProtKB-KW"/>
</dbReference>
<dbReference type="FunFam" id="1.10.510.10:FF:000201">
    <property type="entry name" value="Leucine-rich repeat receptor-like serine/threonine-protein kinase"/>
    <property type="match status" value="1"/>
</dbReference>
<evidence type="ECO:0000313" key="20">
    <source>
        <dbReference type="Proteomes" id="UP000822688"/>
    </source>
</evidence>
<evidence type="ECO:0000256" key="14">
    <source>
        <dbReference type="ARBA" id="ARBA00022989"/>
    </source>
</evidence>
<evidence type="ECO:0000256" key="1">
    <source>
        <dbReference type="ARBA" id="ARBA00004167"/>
    </source>
</evidence>
<evidence type="ECO:0000256" key="7">
    <source>
        <dbReference type="ARBA" id="ARBA00022692"/>
    </source>
</evidence>
<keyword evidence="20" id="KW-1185">Reference proteome</keyword>
<feature type="transmembrane region" description="Helical" evidence="17">
    <location>
        <begin position="12"/>
        <end position="35"/>
    </location>
</feature>
<evidence type="ECO:0000256" key="17">
    <source>
        <dbReference type="SAM" id="Phobius"/>
    </source>
</evidence>
<dbReference type="Pfam" id="PF13855">
    <property type="entry name" value="LRR_8"/>
    <property type="match status" value="2"/>
</dbReference>
<comment type="caution">
    <text evidence="19">The sequence shown here is derived from an EMBL/GenBank/DDBJ whole genome shotgun (WGS) entry which is preliminary data.</text>
</comment>
<dbReference type="SMART" id="SM00220">
    <property type="entry name" value="S_TKc"/>
    <property type="match status" value="1"/>
</dbReference>
<dbReference type="Gene3D" id="3.80.10.10">
    <property type="entry name" value="Ribonuclease Inhibitor"/>
    <property type="match status" value="4"/>
</dbReference>
<evidence type="ECO:0000256" key="13">
    <source>
        <dbReference type="ARBA" id="ARBA00022840"/>
    </source>
</evidence>
<dbReference type="GO" id="GO:0004674">
    <property type="term" value="F:protein serine/threonine kinase activity"/>
    <property type="evidence" value="ECO:0007669"/>
    <property type="project" value="UniProtKB-KW"/>
</dbReference>
<gene>
    <name evidence="19" type="ORF">KC19_4G101900</name>
</gene>
<dbReference type="SUPFAM" id="SSF52058">
    <property type="entry name" value="L domain-like"/>
    <property type="match status" value="1"/>
</dbReference>
<evidence type="ECO:0000256" key="10">
    <source>
        <dbReference type="ARBA" id="ARBA00022741"/>
    </source>
</evidence>
<keyword evidence="11" id="KW-0418">Kinase</keyword>
<dbReference type="FunFam" id="3.80.10.10:FF:000233">
    <property type="entry name" value="Leucine-rich repeat receptor-like protein kinase TDR"/>
    <property type="match status" value="1"/>
</dbReference>
<dbReference type="EMBL" id="CM026424">
    <property type="protein sequence ID" value="KAG0579480.1"/>
    <property type="molecule type" value="Genomic_DNA"/>
</dbReference>
<evidence type="ECO:0000256" key="15">
    <source>
        <dbReference type="ARBA" id="ARBA00023136"/>
    </source>
</evidence>
<dbReference type="SUPFAM" id="SSF56112">
    <property type="entry name" value="Protein kinase-like (PK-like)"/>
    <property type="match status" value="1"/>
</dbReference>
<dbReference type="Gene3D" id="3.30.200.20">
    <property type="entry name" value="Phosphorylase Kinase, domain 1"/>
    <property type="match status" value="1"/>
</dbReference>
<dbReference type="EC" id="2.7.11.1" evidence="3"/>
<dbReference type="PROSITE" id="PS00108">
    <property type="entry name" value="PROTEIN_KINASE_ST"/>
    <property type="match status" value="1"/>
</dbReference>
<dbReference type="InterPro" id="IPR013210">
    <property type="entry name" value="LRR_N_plant-typ"/>
</dbReference>
<dbReference type="GO" id="GO:0009791">
    <property type="term" value="P:post-embryonic development"/>
    <property type="evidence" value="ECO:0007669"/>
    <property type="project" value="UniProtKB-ARBA"/>
</dbReference>
<dbReference type="InterPro" id="IPR001611">
    <property type="entry name" value="Leu-rich_rpt"/>
</dbReference>
<feature type="domain" description="Protein kinase" evidence="18">
    <location>
        <begin position="706"/>
        <end position="1013"/>
    </location>
</feature>
<dbReference type="FunFam" id="3.80.10.10:FF:000228">
    <property type="entry name" value="Leucine-rich repeat receptor-like serine/threonine-protein kinase BAM1"/>
    <property type="match status" value="1"/>
</dbReference>
<feature type="transmembrane region" description="Helical" evidence="17">
    <location>
        <begin position="643"/>
        <end position="667"/>
    </location>
</feature>
<evidence type="ECO:0000256" key="8">
    <source>
        <dbReference type="ARBA" id="ARBA00022729"/>
    </source>
</evidence>
<dbReference type="InterPro" id="IPR008271">
    <property type="entry name" value="Ser/Thr_kinase_AS"/>
</dbReference>
<dbReference type="Gene3D" id="1.10.510.10">
    <property type="entry name" value="Transferase(Phosphotransferase) domain 1"/>
    <property type="match status" value="1"/>
</dbReference>
<keyword evidence="4" id="KW-0723">Serine/threonine-protein kinase</keyword>
<keyword evidence="10" id="KW-0547">Nucleotide-binding</keyword>
<keyword evidence="6" id="KW-0808">Transferase</keyword>
<dbReference type="Pfam" id="PF00069">
    <property type="entry name" value="Pkinase"/>
    <property type="match status" value="1"/>
</dbReference>
<evidence type="ECO:0000256" key="16">
    <source>
        <dbReference type="ARBA" id="ARBA00023180"/>
    </source>
</evidence>
<dbReference type="Proteomes" id="UP000822688">
    <property type="component" value="Chromosome 4"/>
</dbReference>
<keyword evidence="12" id="KW-0221">Differentiation</keyword>
<dbReference type="SMART" id="SM00369">
    <property type="entry name" value="LRR_TYP"/>
    <property type="match status" value="7"/>
</dbReference>
<evidence type="ECO:0000256" key="12">
    <source>
        <dbReference type="ARBA" id="ARBA00022782"/>
    </source>
</evidence>
<evidence type="ECO:0000259" key="18">
    <source>
        <dbReference type="PROSITE" id="PS50011"/>
    </source>
</evidence>
<dbReference type="PROSITE" id="PS50011">
    <property type="entry name" value="PROTEIN_KINASE_DOM"/>
    <property type="match status" value="1"/>
</dbReference>
<evidence type="ECO:0000256" key="6">
    <source>
        <dbReference type="ARBA" id="ARBA00022679"/>
    </source>
</evidence>
<keyword evidence="9" id="KW-0677">Repeat</keyword>
<dbReference type="InterPro" id="IPR011009">
    <property type="entry name" value="Kinase-like_dom_sf"/>
</dbReference>
<evidence type="ECO:0000256" key="2">
    <source>
        <dbReference type="ARBA" id="ARBA00008684"/>
    </source>
</evidence>
<evidence type="ECO:0000256" key="11">
    <source>
        <dbReference type="ARBA" id="ARBA00022777"/>
    </source>
</evidence>
<keyword evidence="13" id="KW-0067">ATP-binding</keyword>
<dbReference type="GO" id="GO:0005524">
    <property type="term" value="F:ATP binding"/>
    <property type="evidence" value="ECO:0007669"/>
    <property type="project" value="UniProtKB-KW"/>
</dbReference>
<keyword evidence="16" id="KW-0325">Glycoprotein</keyword>
<dbReference type="FunFam" id="3.80.10.10:FF:000041">
    <property type="entry name" value="LRR receptor-like serine/threonine-protein kinase ERECTA"/>
    <property type="match status" value="1"/>
</dbReference>
<evidence type="ECO:0000256" key="9">
    <source>
        <dbReference type="ARBA" id="ARBA00022737"/>
    </source>
</evidence>
<dbReference type="GO" id="GO:0016020">
    <property type="term" value="C:membrane"/>
    <property type="evidence" value="ECO:0007669"/>
    <property type="project" value="UniProtKB-SubCell"/>
</dbReference>
<protein>
    <recommendedName>
        <fullName evidence="3">non-specific serine/threonine protein kinase</fullName>
        <ecNumber evidence="3">2.7.11.1</ecNumber>
    </recommendedName>
</protein>
<sequence>MAMGEITRAFAFVLRVLMITSLIIFSQLATSVPIYDESQALIALKASMNDPLMHLADWKLANGTTSPCQWTGVTCGNSSTVVSLNLSNMNLSGVVSSELGSLKNLVNISLDRNNFTGELPAELVTLSQLQYLNVSTNSFSFGLPSYFSQLQLLQVLDCFNNFFSGPLPPDLWRISTLQHVSLGGNYFNGSIPLEYGRFPNLKYLGLNGNSLTGSIPAELGNLTELRELYMGYFNNFTSRIPASFGHLTNLVRLDMANCGLLGSIPLELGNLGQLDTMFLMLNALEGPIPAQFGNLVSLKSLDLSYNNLTGVIPSTLIYLQKLELMSLMNNQLEGTIPDFLSDLANLEVLYLWKNKLTGTIPENLGQNLNLTLLDLSSNLLTGSIPKGLCAGQKLQWLILLENQLTGPIPESLGRCESLTKIRLGGNSLSGPIPLGLLSLPNVNMVEIQNNQVSGSIPSEIIDAPLLSYLDFSHNNLSSIKLPESIGNLPGIMSFFIAGNHFSGSIPPQICDMPNLNKLDLSGNSFSGNIPPEIANCKKLGLLDMSHNSLTGSIPSQMEYIPDLYFLNLSHNQLSGPIPSQFANLQTLSIFDFSYNNLSGRIPLFDSYNVSVFEGNPLLCGGLLPQACPNATYGHRSKGMNSNLLSWLVGALFSAALMVLMAGMCCFFRKYRSQIYKYFHRESIIRPWKLTAFQRLDFSATEVLDCLDEDNIIGRGGAGTVYKGVMPSGEIVAVKRLAGEGKGASHDHGFSAEIQTLGKIRHRNIVRLLGCCSNHETNLLVYDYMPNGSLGEVLHSKDQSVSLDWDTRCNIAIQAAHGLCYLHHDCSPLIVHRDVKSNNILLDSTLHAHVADFGLAKLFQDTDKTESMSSIAGSYGYIAPEYAYTLKVNEKSDIYSFGVVLMELLTGKRPIEAEFGDGVDIVQWVRRKIQTKDGILDLLDPRMGVVGIPLQEVMLVLRVALLCSSDLPVDRPTMRDVVQMLADVKPKRKGSALGNSRELAELMGLKDDELHQVLVCV</sequence>
<name>A0A8T0I725_CERPU</name>
<reference evidence="19" key="1">
    <citation type="submission" date="2020-06" db="EMBL/GenBank/DDBJ databases">
        <title>WGS assembly of Ceratodon purpureus strain R40.</title>
        <authorList>
            <person name="Carey S.B."/>
            <person name="Jenkins J."/>
            <person name="Shu S."/>
            <person name="Lovell J.T."/>
            <person name="Sreedasyam A."/>
            <person name="Maumus F."/>
            <person name="Tiley G.P."/>
            <person name="Fernandez-Pozo N."/>
            <person name="Barry K."/>
            <person name="Chen C."/>
            <person name="Wang M."/>
            <person name="Lipzen A."/>
            <person name="Daum C."/>
            <person name="Saski C.A."/>
            <person name="Payton A.C."/>
            <person name="Mcbreen J.C."/>
            <person name="Conrad R.E."/>
            <person name="Kollar L.M."/>
            <person name="Olsson S."/>
            <person name="Huttunen S."/>
            <person name="Landis J.B."/>
            <person name="Wickett N.J."/>
            <person name="Johnson M.G."/>
            <person name="Rensing S.A."/>
            <person name="Grimwood J."/>
            <person name="Schmutz J."/>
            <person name="Mcdaniel S.F."/>
        </authorList>
    </citation>
    <scope>NUCLEOTIDE SEQUENCE</scope>
    <source>
        <strain evidence="19">R40</strain>
    </source>
</reference>
<dbReference type="AlphaFoldDB" id="A0A8T0I725"/>
<dbReference type="FunFam" id="3.30.200.20:FF:000292">
    <property type="entry name" value="Leucine-rich repeat receptor-like serine/threonine-protein kinase BAM1"/>
    <property type="match status" value="1"/>
</dbReference>
<proteinExistence type="inferred from homology"/>
<dbReference type="PRINTS" id="PR00019">
    <property type="entry name" value="LEURICHRPT"/>
</dbReference>
<dbReference type="SUPFAM" id="SSF52047">
    <property type="entry name" value="RNI-like"/>
    <property type="match status" value="1"/>
</dbReference>
<dbReference type="Pfam" id="PF08263">
    <property type="entry name" value="LRRNT_2"/>
    <property type="match status" value="1"/>
</dbReference>
<comment type="similarity">
    <text evidence="2">Belongs to the protein kinase superfamily. Ser/Thr protein kinase family.</text>
</comment>
<dbReference type="InterPro" id="IPR032675">
    <property type="entry name" value="LRR_dom_sf"/>
</dbReference>
<dbReference type="InterPro" id="IPR003591">
    <property type="entry name" value="Leu-rich_rpt_typical-subtyp"/>
</dbReference>
<dbReference type="PANTHER" id="PTHR48053">
    <property type="entry name" value="LEUCINE RICH REPEAT FAMILY PROTEIN, EXPRESSED"/>
    <property type="match status" value="1"/>
</dbReference>
<evidence type="ECO:0000256" key="4">
    <source>
        <dbReference type="ARBA" id="ARBA00022527"/>
    </source>
</evidence>
<keyword evidence="14 17" id="KW-1133">Transmembrane helix</keyword>